<evidence type="ECO:0000313" key="2">
    <source>
        <dbReference type="Proteomes" id="UP001166585"/>
    </source>
</evidence>
<sequence length="48" mass="5343">MTALGGVLTIVVIWAMWAPREVGDYLAKVVDSYQTNRAALRAKREPKP</sequence>
<organism evidence="1 2">
    <name type="scientific">Ancylobacter radicis</name>
    <dbReference type="NCBI Taxonomy" id="2836179"/>
    <lineage>
        <taxon>Bacteria</taxon>
        <taxon>Pseudomonadati</taxon>
        <taxon>Pseudomonadota</taxon>
        <taxon>Alphaproteobacteria</taxon>
        <taxon>Hyphomicrobiales</taxon>
        <taxon>Xanthobacteraceae</taxon>
        <taxon>Ancylobacter</taxon>
    </lineage>
</organism>
<dbReference type="Proteomes" id="UP001166585">
    <property type="component" value="Unassembled WGS sequence"/>
</dbReference>
<gene>
    <name evidence="1" type="ORF">KIP89_03590</name>
</gene>
<accession>A0ABS5R3Y3</accession>
<evidence type="ECO:0000313" key="1">
    <source>
        <dbReference type="EMBL" id="MBS9476182.1"/>
    </source>
</evidence>
<dbReference type="EMBL" id="JAHCQH010000014">
    <property type="protein sequence ID" value="MBS9476182.1"/>
    <property type="molecule type" value="Genomic_DNA"/>
</dbReference>
<dbReference type="RefSeq" id="WP_213754042.1">
    <property type="nucleotide sequence ID" value="NZ_JAHCQH010000014.1"/>
</dbReference>
<name>A0ABS5R3Y3_9HYPH</name>
<protein>
    <submittedName>
        <fullName evidence="1">Uncharacterized protein</fullName>
    </submittedName>
</protein>
<comment type="caution">
    <text evidence="1">The sequence shown here is derived from an EMBL/GenBank/DDBJ whole genome shotgun (WGS) entry which is preliminary data.</text>
</comment>
<keyword evidence="2" id="KW-1185">Reference proteome</keyword>
<proteinExistence type="predicted"/>
<reference evidence="1" key="1">
    <citation type="submission" date="2021-05" db="EMBL/GenBank/DDBJ databases">
        <authorList>
            <person name="Sun Q."/>
            <person name="Inoue M."/>
        </authorList>
    </citation>
    <scope>NUCLEOTIDE SEQUENCE</scope>
    <source>
        <strain evidence="1">VKM B-3255</strain>
    </source>
</reference>